<dbReference type="Pfam" id="PF03358">
    <property type="entry name" value="FMN_red"/>
    <property type="match status" value="1"/>
</dbReference>
<sequence>MKAIILNGTTKENGEMTKIHDLMLEELKKLNWDTTSIDLEDIDIAYCMGCFGCWVQTPGECIIKDFEADIVKNLVQSDLIIYFTPITFGGYSSILKKALDRQISRVLPYFTKVDGEVHHEQRYEKCQPLIAIGFLDSPDVEKEEVFKTLIYRNSINAASPYHQAITYEKGQDPLKFSNSFNKSLMKV</sequence>
<keyword evidence="2" id="KW-0288">FMN</keyword>
<dbReference type="Gene3D" id="3.40.50.360">
    <property type="match status" value="1"/>
</dbReference>
<evidence type="ECO:0000313" key="4">
    <source>
        <dbReference type="EMBL" id="GAH27380.1"/>
    </source>
</evidence>
<evidence type="ECO:0000256" key="2">
    <source>
        <dbReference type="ARBA" id="ARBA00022643"/>
    </source>
</evidence>
<name>X1F483_9ZZZZ</name>
<keyword evidence="1" id="KW-0285">Flavoprotein</keyword>
<evidence type="ECO:0000256" key="1">
    <source>
        <dbReference type="ARBA" id="ARBA00022630"/>
    </source>
</evidence>
<dbReference type="SUPFAM" id="SSF52218">
    <property type="entry name" value="Flavoproteins"/>
    <property type="match status" value="1"/>
</dbReference>
<dbReference type="AlphaFoldDB" id="X1F483"/>
<dbReference type="InterPro" id="IPR029039">
    <property type="entry name" value="Flavoprotein-like_sf"/>
</dbReference>
<proteinExistence type="predicted"/>
<dbReference type="EMBL" id="BARU01002373">
    <property type="protein sequence ID" value="GAH27380.1"/>
    <property type="molecule type" value="Genomic_DNA"/>
</dbReference>
<reference evidence="4" key="1">
    <citation type="journal article" date="2014" name="Front. Microbiol.">
        <title>High frequency of phylogenetically diverse reductive dehalogenase-homologous genes in deep subseafloor sedimentary metagenomes.</title>
        <authorList>
            <person name="Kawai M."/>
            <person name="Futagami T."/>
            <person name="Toyoda A."/>
            <person name="Takaki Y."/>
            <person name="Nishi S."/>
            <person name="Hori S."/>
            <person name="Arai W."/>
            <person name="Tsubouchi T."/>
            <person name="Morono Y."/>
            <person name="Uchiyama I."/>
            <person name="Ito T."/>
            <person name="Fujiyama A."/>
            <person name="Inagaki F."/>
            <person name="Takami H."/>
        </authorList>
    </citation>
    <scope>NUCLEOTIDE SEQUENCE</scope>
    <source>
        <strain evidence="4">Expedition CK06-06</strain>
    </source>
</reference>
<dbReference type="GO" id="GO:0016491">
    <property type="term" value="F:oxidoreductase activity"/>
    <property type="evidence" value="ECO:0007669"/>
    <property type="project" value="InterPro"/>
</dbReference>
<feature type="domain" description="NADPH-dependent FMN reductase-like" evidence="3">
    <location>
        <begin position="1"/>
        <end position="102"/>
    </location>
</feature>
<dbReference type="PANTHER" id="PTHR43278">
    <property type="entry name" value="NAD(P)H-DEPENDENT FMN-CONTAINING OXIDOREDUCTASE YWQN-RELATED"/>
    <property type="match status" value="1"/>
</dbReference>
<evidence type="ECO:0000259" key="3">
    <source>
        <dbReference type="Pfam" id="PF03358"/>
    </source>
</evidence>
<accession>X1F483</accession>
<dbReference type="InterPro" id="IPR005025">
    <property type="entry name" value="FMN_Rdtase-like_dom"/>
</dbReference>
<feature type="non-terminal residue" evidence="4">
    <location>
        <position position="187"/>
    </location>
</feature>
<gene>
    <name evidence="4" type="ORF">S03H2_05632</name>
</gene>
<organism evidence="4">
    <name type="scientific">marine sediment metagenome</name>
    <dbReference type="NCBI Taxonomy" id="412755"/>
    <lineage>
        <taxon>unclassified sequences</taxon>
        <taxon>metagenomes</taxon>
        <taxon>ecological metagenomes</taxon>
    </lineage>
</organism>
<protein>
    <recommendedName>
        <fullName evidence="3">NADPH-dependent FMN reductase-like domain-containing protein</fullName>
    </recommendedName>
</protein>
<comment type="caution">
    <text evidence="4">The sequence shown here is derived from an EMBL/GenBank/DDBJ whole genome shotgun (WGS) entry which is preliminary data.</text>
</comment>
<dbReference type="PANTHER" id="PTHR43278:SF2">
    <property type="entry name" value="IRON-SULFUR FLAVOPROTEIN"/>
    <property type="match status" value="1"/>
</dbReference>
<dbReference type="InterPro" id="IPR051796">
    <property type="entry name" value="ISF_SsuE-like"/>
</dbReference>